<evidence type="ECO:0000256" key="4">
    <source>
        <dbReference type="ARBA" id="ARBA00005072"/>
    </source>
</evidence>
<evidence type="ECO:0000256" key="8">
    <source>
        <dbReference type="ARBA" id="ARBA00022679"/>
    </source>
</evidence>
<dbReference type="EMBL" id="CP023482">
    <property type="protein sequence ID" value="ATH96429.1"/>
    <property type="molecule type" value="Genomic_DNA"/>
</dbReference>
<dbReference type="NCBIfam" id="TIGR01123">
    <property type="entry name" value="ilvE_II"/>
    <property type="match status" value="1"/>
</dbReference>
<dbReference type="EC" id="2.6.1.42" evidence="16"/>
<evidence type="ECO:0000256" key="12">
    <source>
        <dbReference type="ARBA" id="ARBA00048798"/>
    </source>
</evidence>
<proteinExistence type="inferred from homology"/>
<dbReference type="SUPFAM" id="SSF56752">
    <property type="entry name" value="D-aminoacid aminotransferase-like PLP-dependent enzymes"/>
    <property type="match status" value="1"/>
</dbReference>
<evidence type="ECO:0000256" key="5">
    <source>
        <dbReference type="ARBA" id="ARBA00009320"/>
    </source>
</evidence>
<evidence type="ECO:0000256" key="11">
    <source>
        <dbReference type="ARBA" id="ARBA00048212"/>
    </source>
</evidence>
<sequence length="360" mass="39299">MGEYRASSAPRRISNEERERILKDPGFGDNFTDYMAHQRWTEAEGWSEGEILPYGPLSLQPAAAVFHYAQEIFEGLKAFRHADESVWTFRPEKNAARIQNSARRLALPEISTEDFLASLRGVVSADEPWVPTGGESSLYLRPFMFASESFLGVRAAHTVDYYVIASPAGNYFPRGVQPLVVWVSPLAARAGRGGTGFAKCGGNYASSLQGKYEAAKAGADEVMFLDSETHSNIDELSGMNIFVVYADGRIVTPTLTGSILPGVTRESILTLAADRGLSPSEESVNYEALTADIAAGRVTEMFACGTAAVINPIGELRDEKATWTIGNGRSGEVTMALREELTGIQYGRVEDRHGWLTRLV</sequence>
<dbReference type="Gene3D" id="3.30.470.10">
    <property type="match status" value="1"/>
</dbReference>
<comment type="cofactor">
    <cofactor evidence="1 15">
        <name>pyridoxal 5'-phosphate</name>
        <dbReference type="ChEBI" id="CHEBI:597326"/>
    </cofactor>
</comment>
<evidence type="ECO:0000256" key="3">
    <source>
        <dbReference type="ARBA" id="ARBA00004931"/>
    </source>
</evidence>
<evidence type="ECO:0000313" key="18">
    <source>
        <dbReference type="Proteomes" id="UP000815698"/>
    </source>
</evidence>
<evidence type="ECO:0000256" key="6">
    <source>
        <dbReference type="ARBA" id="ARBA00022576"/>
    </source>
</evidence>
<keyword evidence="6 16" id="KW-0032">Aminotransferase</keyword>
<keyword evidence="10 16" id="KW-0100">Branched-chain amino acid biosynthesis</keyword>
<dbReference type="InterPro" id="IPR005786">
    <property type="entry name" value="B_amino_transII"/>
</dbReference>
<dbReference type="InterPro" id="IPR043132">
    <property type="entry name" value="BCAT-like_C"/>
</dbReference>
<dbReference type="InterPro" id="IPR018300">
    <property type="entry name" value="Aminotrans_IV_CS"/>
</dbReference>
<evidence type="ECO:0000256" key="15">
    <source>
        <dbReference type="RuleBase" id="RU004516"/>
    </source>
</evidence>
<dbReference type="PANTHER" id="PTHR11825">
    <property type="entry name" value="SUBGROUP IIII AMINOTRANSFERASE"/>
    <property type="match status" value="1"/>
</dbReference>
<dbReference type="PIRSF" id="PIRSF006468">
    <property type="entry name" value="BCAT1"/>
    <property type="match status" value="1"/>
</dbReference>
<evidence type="ECO:0000256" key="16">
    <source>
        <dbReference type="RuleBase" id="RU004517"/>
    </source>
</evidence>
<evidence type="ECO:0000256" key="1">
    <source>
        <dbReference type="ARBA" id="ARBA00001933"/>
    </source>
</evidence>
<comment type="pathway">
    <text evidence="4">Amino-acid biosynthesis; L-leucine biosynthesis; L-leucine from 3-methyl-2-oxobutanoate: step 4/4.</text>
</comment>
<comment type="catalytic activity">
    <reaction evidence="11 16">
        <text>L-valine + 2-oxoglutarate = 3-methyl-2-oxobutanoate + L-glutamate</text>
        <dbReference type="Rhea" id="RHEA:24813"/>
        <dbReference type="ChEBI" id="CHEBI:11851"/>
        <dbReference type="ChEBI" id="CHEBI:16810"/>
        <dbReference type="ChEBI" id="CHEBI:29985"/>
        <dbReference type="ChEBI" id="CHEBI:57762"/>
        <dbReference type="EC" id="2.6.1.42"/>
    </reaction>
</comment>
<dbReference type="Gene3D" id="3.20.10.10">
    <property type="entry name" value="D-amino Acid Aminotransferase, subunit A, domain 2"/>
    <property type="match status" value="1"/>
</dbReference>
<dbReference type="Proteomes" id="UP000815698">
    <property type="component" value="Chromosome"/>
</dbReference>
<dbReference type="PROSITE" id="PS00770">
    <property type="entry name" value="AA_TRANSFER_CLASS_4"/>
    <property type="match status" value="1"/>
</dbReference>
<dbReference type="RefSeq" id="WP_096882816.1">
    <property type="nucleotide sequence ID" value="NZ_CP023482.1"/>
</dbReference>
<dbReference type="CDD" id="cd01557">
    <property type="entry name" value="BCAT_beta_family"/>
    <property type="match status" value="1"/>
</dbReference>
<comment type="catalytic activity">
    <reaction evidence="12 16">
        <text>L-isoleucine + 2-oxoglutarate = (S)-3-methyl-2-oxopentanoate + L-glutamate</text>
        <dbReference type="Rhea" id="RHEA:24801"/>
        <dbReference type="ChEBI" id="CHEBI:16810"/>
        <dbReference type="ChEBI" id="CHEBI:29985"/>
        <dbReference type="ChEBI" id="CHEBI:35146"/>
        <dbReference type="ChEBI" id="CHEBI:58045"/>
        <dbReference type="EC" id="2.6.1.42"/>
    </reaction>
</comment>
<protein>
    <recommendedName>
        <fullName evidence="16">Branched-chain-amino-acid aminotransferase</fullName>
        <ecNumber evidence="16">2.6.1.42</ecNumber>
    </recommendedName>
</protein>
<evidence type="ECO:0000256" key="2">
    <source>
        <dbReference type="ARBA" id="ARBA00004824"/>
    </source>
</evidence>
<comment type="pathway">
    <text evidence="2">Amino-acid biosynthesis; L-isoleucine biosynthesis; L-isoleucine from 2-oxobutanoate: step 4/4.</text>
</comment>
<keyword evidence="7 16" id="KW-0028">Amino-acid biosynthesis</keyword>
<comment type="pathway">
    <text evidence="3">Amino-acid biosynthesis; L-valine biosynthesis; L-valine from pyruvate: step 4/4.</text>
</comment>
<reference evidence="17 18" key="1">
    <citation type="journal article" date="2016" name="Int. J. Syst. Evol. Microbiol.">
        <title>Dermabacter jinjuensis sp. nov., a novel species of the genus Dermabacter isolated from a clinical specimen.</title>
        <authorList>
            <person name="Park Y.K."/>
            <person name="Lee K.M."/>
            <person name="Lee W.K."/>
            <person name="Cho M.J."/>
            <person name="Lee H.S."/>
            <person name="Cho Y.G."/>
            <person name="Lee Y.C."/>
            <person name="Lee W.K."/>
            <person name="Seong W.K."/>
            <person name="Hwang K.J."/>
        </authorList>
    </citation>
    <scope>NUCLEOTIDE SEQUENCE [LARGE SCALE GENOMIC DNA]</scope>
    <source>
        <strain evidence="17 18">32T</strain>
    </source>
</reference>
<dbReference type="NCBIfam" id="NF009897">
    <property type="entry name" value="PRK13357.1"/>
    <property type="match status" value="1"/>
</dbReference>
<dbReference type="InterPro" id="IPR036038">
    <property type="entry name" value="Aminotransferase-like"/>
</dbReference>
<evidence type="ECO:0000313" key="17">
    <source>
        <dbReference type="EMBL" id="ATH96429.1"/>
    </source>
</evidence>
<comment type="catalytic activity">
    <reaction evidence="13 16">
        <text>L-leucine + 2-oxoglutarate = 4-methyl-2-oxopentanoate + L-glutamate</text>
        <dbReference type="Rhea" id="RHEA:18321"/>
        <dbReference type="ChEBI" id="CHEBI:16810"/>
        <dbReference type="ChEBI" id="CHEBI:17865"/>
        <dbReference type="ChEBI" id="CHEBI:29985"/>
        <dbReference type="ChEBI" id="CHEBI:57427"/>
        <dbReference type="EC" id="2.6.1.42"/>
    </reaction>
</comment>
<keyword evidence="9 15" id="KW-0663">Pyridoxal phosphate</keyword>
<keyword evidence="8 16" id="KW-0808">Transferase</keyword>
<dbReference type="InterPro" id="IPR001544">
    <property type="entry name" value="Aminotrans_IV"/>
</dbReference>
<gene>
    <name evidence="17" type="ORF">COP05_04460</name>
</gene>
<dbReference type="InterPro" id="IPR043131">
    <property type="entry name" value="BCAT-like_N"/>
</dbReference>
<organism evidence="17 18">
    <name type="scientific">Dermabacter jinjuensis</name>
    <dbReference type="NCBI Taxonomy" id="1667168"/>
    <lineage>
        <taxon>Bacteria</taxon>
        <taxon>Bacillati</taxon>
        <taxon>Actinomycetota</taxon>
        <taxon>Actinomycetes</taxon>
        <taxon>Micrococcales</taxon>
        <taxon>Dermabacteraceae</taxon>
        <taxon>Dermabacter</taxon>
    </lineage>
</organism>
<accession>A0ABM6PLW2</accession>
<evidence type="ECO:0000256" key="14">
    <source>
        <dbReference type="RuleBase" id="RU004106"/>
    </source>
</evidence>
<evidence type="ECO:0000256" key="10">
    <source>
        <dbReference type="ARBA" id="ARBA00023304"/>
    </source>
</evidence>
<dbReference type="InterPro" id="IPR033939">
    <property type="entry name" value="BCAT_family"/>
</dbReference>
<evidence type="ECO:0000256" key="13">
    <source>
        <dbReference type="ARBA" id="ARBA00049229"/>
    </source>
</evidence>
<dbReference type="GO" id="GO:0004084">
    <property type="term" value="F:branched-chain-amino-acid transaminase activity"/>
    <property type="evidence" value="ECO:0007669"/>
    <property type="project" value="UniProtKB-EC"/>
</dbReference>
<name>A0ABM6PLW2_9MICO</name>
<evidence type="ECO:0000256" key="9">
    <source>
        <dbReference type="ARBA" id="ARBA00022898"/>
    </source>
</evidence>
<keyword evidence="18" id="KW-1185">Reference proteome</keyword>
<evidence type="ECO:0000256" key="7">
    <source>
        <dbReference type="ARBA" id="ARBA00022605"/>
    </source>
</evidence>
<dbReference type="Pfam" id="PF01063">
    <property type="entry name" value="Aminotran_4"/>
    <property type="match status" value="1"/>
</dbReference>
<dbReference type="PANTHER" id="PTHR11825:SF44">
    <property type="entry name" value="BRANCHED-CHAIN-AMINO-ACID AMINOTRANSFERASE"/>
    <property type="match status" value="1"/>
</dbReference>
<comment type="similarity">
    <text evidence="5 14">Belongs to the class-IV pyridoxal-phosphate-dependent aminotransferase family.</text>
</comment>